<evidence type="ECO:0000313" key="4">
    <source>
        <dbReference type="Proteomes" id="UP001597041"/>
    </source>
</evidence>
<keyword evidence="2" id="KW-0732">Signal</keyword>
<organism evidence="3 4">
    <name type="scientific">Oceanobacillus locisalsi</name>
    <dbReference type="NCBI Taxonomy" id="546107"/>
    <lineage>
        <taxon>Bacteria</taxon>
        <taxon>Bacillati</taxon>
        <taxon>Bacillota</taxon>
        <taxon>Bacilli</taxon>
        <taxon>Bacillales</taxon>
        <taxon>Bacillaceae</taxon>
        <taxon>Oceanobacillus</taxon>
    </lineage>
</organism>
<dbReference type="PROSITE" id="PS51257">
    <property type="entry name" value="PROKAR_LIPOPROTEIN"/>
    <property type="match status" value="1"/>
</dbReference>
<evidence type="ECO:0000313" key="3">
    <source>
        <dbReference type="EMBL" id="MFD1065174.1"/>
    </source>
</evidence>
<feature type="compositionally biased region" description="Basic and acidic residues" evidence="1">
    <location>
        <begin position="231"/>
        <end position="241"/>
    </location>
</feature>
<gene>
    <name evidence="3" type="ORF">ACFQ19_03965</name>
</gene>
<feature type="signal peptide" evidence="2">
    <location>
        <begin position="1"/>
        <end position="17"/>
    </location>
</feature>
<feature type="compositionally biased region" description="Acidic residues" evidence="1">
    <location>
        <begin position="60"/>
        <end position="70"/>
    </location>
</feature>
<feature type="compositionally biased region" description="Acidic residues" evidence="1">
    <location>
        <begin position="24"/>
        <end position="37"/>
    </location>
</feature>
<feature type="region of interest" description="Disordered" evidence="1">
    <location>
        <begin position="20"/>
        <end position="70"/>
    </location>
</feature>
<evidence type="ECO:0000256" key="2">
    <source>
        <dbReference type="SAM" id="SignalP"/>
    </source>
</evidence>
<protein>
    <submittedName>
        <fullName evidence="3">SurA N-terminal domain-containing protein</fullName>
    </submittedName>
</protein>
<feature type="compositionally biased region" description="Low complexity" evidence="1">
    <location>
        <begin position="49"/>
        <end position="59"/>
    </location>
</feature>
<feature type="region of interest" description="Disordered" evidence="1">
    <location>
        <begin position="227"/>
        <end position="252"/>
    </location>
</feature>
<evidence type="ECO:0000256" key="1">
    <source>
        <dbReference type="SAM" id="MobiDB-lite"/>
    </source>
</evidence>
<feature type="chain" id="PRO_5045968573" evidence="2">
    <location>
        <begin position="18"/>
        <end position="252"/>
    </location>
</feature>
<dbReference type="InterPro" id="IPR050245">
    <property type="entry name" value="PrsA_foldase"/>
</dbReference>
<dbReference type="Pfam" id="PF13624">
    <property type="entry name" value="SurA_N_3"/>
    <property type="match status" value="1"/>
</dbReference>
<reference evidence="4" key="1">
    <citation type="journal article" date="2019" name="Int. J. Syst. Evol. Microbiol.">
        <title>The Global Catalogue of Microorganisms (GCM) 10K type strain sequencing project: providing services to taxonomists for standard genome sequencing and annotation.</title>
        <authorList>
            <consortium name="The Broad Institute Genomics Platform"/>
            <consortium name="The Broad Institute Genome Sequencing Center for Infectious Disease"/>
            <person name="Wu L."/>
            <person name="Ma J."/>
        </authorList>
    </citation>
    <scope>NUCLEOTIDE SEQUENCE [LARGE SCALE GENOMIC DNA]</scope>
    <source>
        <strain evidence="4">CCUG 56608</strain>
    </source>
</reference>
<dbReference type="RefSeq" id="WP_379590737.1">
    <property type="nucleotide sequence ID" value="NZ_JBHTKK010000002.1"/>
</dbReference>
<dbReference type="InterPro" id="IPR027304">
    <property type="entry name" value="Trigger_fact/SurA_dom_sf"/>
</dbReference>
<dbReference type="Gene3D" id="1.10.4030.10">
    <property type="entry name" value="Porin chaperone SurA, peptide-binding domain"/>
    <property type="match status" value="1"/>
</dbReference>
<dbReference type="PANTHER" id="PTHR47245:SF2">
    <property type="entry name" value="PEPTIDYL-PROLYL CIS-TRANS ISOMERASE HP_0175-RELATED"/>
    <property type="match status" value="1"/>
</dbReference>
<name>A0ABW3NEG0_9BACI</name>
<dbReference type="Proteomes" id="UP001597041">
    <property type="component" value="Unassembled WGS sequence"/>
</dbReference>
<accession>A0ABW3NEG0</accession>
<dbReference type="EMBL" id="JBHTKK010000002">
    <property type="protein sequence ID" value="MFD1065174.1"/>
    <property type="molecule type" value="Genomic_DNA"/>
</dbReference>
<feature type="compositionally biased region" description="Acidic residues" evidence="1">
    <location>
        <begin position="242"/>
        <end position="252"/>
    </location>
</feature>
<proteinExistence type="predicted"/>
<sequence length="252" mass="28702">MKKLSLSILMIITMLLAACGNDDSGNEQEEGNQEQEEAGQQQEGGGEGEQQQPQQPEPVEFSDEEFVEEDTPVVVVNGEELQGNDYNTAYSLVKTMMNQNGQDVSDQEALQDETINFLVEQELIMQEANDEGVEVTDDEVQEQMDAMKANGEEQFQASLDELNLSEDQFEQQLRYNLATTKYMDEAFDVDVTDEEVEEMYEQLQTQMGDQDMQDLDEIRDQIEDMVAQNKQQEEYANKVDELTESADVEEQL</sequence>
<dbReference type="PANTHER" id="PTHR47245">
    <property type="entry name" value="PEPTIDYLPROLYL ISOMERASE"/>
    <property type="match status" value="1"/>
</dbReference>
<keyword evidence="4" id="KW-1185">Reference proteome</keyword>
<comment type="caution">
    <text evidence="3">The sequence shown here is derived from an EMBL/GenBank/DDBJ whole genome shotgun (WGS) entry which is preliminary data.</text>
</comment>
<dbReference type="SUPFAM" id="SSF109998">
    <property type="entry name" value="Triger factor/SurA peptide-binding domain-like"/>
    <property type="match status" value="1"/>
</dbReference>